<organism evidence="3 4">
    <name type="scientific">Streptococcus gallolyticus</name>
    <dbReference type="NCBI Taxonomy" id="315405"/>
    <lineage>
        <taxon>Bacteria</taxon>
        <taxon>Bacillati</taxon>
        <taxon>Bacillota</taxon>
        <taxon>Bacilli</taxon>
        <taxon>Lactobacillales</taxon>
        <taxon>Streptococcaceae</taxon>
        <taxon>Streptococcus</taxon>
    </lineage>
</organism>
<sequence length="365" mass="41854">MRVYIKPGVSVLKEKNSNLIHFSISTSSVHKIYELTSEYLLFIELLKIENDVNIIFKKIQNEFPNFSKEEFLKNIEALRLDGILIYERSVPKEFNHQNSERYKRQVEFFGDINAVEINSWNFQLKLKKSTVLILGLGGLGSWIAQYLAMAGIGRLIICDFDNIEIHNLTRQALYTTQDIGRLKTDSLEQHIKLINSDVRVDKVNIEIESEEELITLTKYFKVADVIINCIDYPDINTTSSWVSKICMQLNKPHIIGGGYSGHIGLIGPTVIPYKTACWECISQKYRDDLQHDDSEILINNRKSSGAIVFLSSMIANIQSWDCINLLTGLNTPMTINRKGYLNICDFSIEWEEISRNLKCKVCGKK</sequence>
<dbReference type="GO" id="GO:0016779">
    <property type="term" value="F:nucleotidyltransferase activity"/>
    <property type="evidence" value="ECO:0007669"/>
    <property type="project" value="TreeGrafter"/>
</dbReference>
<dbReference type="EMBL" id="NETH01000008">
    <property type="protein sequence ID" value="RCW17516.1"/>
    <property type="molecule type" value="Genomic_DNA"/>
</dbReference>
<dbReference type="Proteomes" id="UP000253215">
    <property type="component" value="Unassembled WGS sequence"/>
</dbReference>
<dbReference type="InterPro" id="IPR000594">
    <property type="entry name" value="ThiF_NAD_FAD-bd"/>
</dbReference>
<accession>A0A368UH31</accession>
<evidence type="ECO:0000259" key="2">
    <source>
        <dbReference type="Pfam" id="PF00899"/>
    </source>
</evidence>
<feature type="domain" description="THIF-type NAD/FAD binding fold" evidence="2">
    <location>
        <begin position="116"/>
        <end position="355"/>
    </location>
</feature>
<name>A0A368UH31_9STRE</name>
<comment type="caution">
    <text evidence="3">The sequence shown here is derived from an EMBL/GenBank/DDBJ whole genome shotgun (WGS) entry which is preliminary data.</text>
</comment>
<dbReference type="AlphaFoldDB" id="A0A368UH31"/>
<dbReference type="Gene3D" id="3.40.50.720">
    <property type="entry name" value="NAD(P)-binding Rossmann-like Domain"/>
    <property type="match status" value="1"/>
</dbReference>
<dbReference type="PANTHER" id="PTHR10953">
    <property type="entry name" value="UBIQUITIN-ACTIVATING ENZYME E1"/>
    <property type="match status" value="1"/>
</dbReference>
<evidence type="ECO:0000313" key="3">
    <source>
        <dbReference type="EMBL" id="RCW17516.1"/>
    </source>
</evidence>
<keyword evidence="1" id="KW-0812">Transmembrane</keyword>
<feature type="transmembrane region" description="Helical" evidence="1">
    <location>
        <begin position="131"/>
        <end position="157"/>
    </location>
</feature>
<dbReference type="GO" id="GO:0008641">
    <property type="term" value="F:ubiquitin-like modifier activating enzyme activity"/>
    <property type="evidence" value="ECO:0007669"/>
    <property type="project" value="InterPro"/>
</dbReference>
<keyword evidence="1" id="KW-1133">Transmembrane helix</keyword>
<keyword evidence="1" id="KW-0472">Membrane</keyword>
<reference evidence="3 4" key="1">
    <citation type="journal article" date="2018" name="Sci. Rep.">
        <title>Network-guided genomic and metagenomic analysis of the faecal microbiota of the critically endangered kakapo.</title>
        <authorList>
            <person name="Waite D.W."/>
            <person name="Dsouza M."/>
            <person name="Sekiguchi Y."/>
            <person name="Hugenholtz P."/>
            <person name="Taylor M.W."/>
        </authorList>
    </citation>
    <scope>NUCLEOTIDE SEQUENCE [LARGE SCALE GENOMIC DNA]</scope>
    <source>
        <strain evidence="3 4">BI02</strain>
    </source>
</reference>
<dbReference type="InterPro" id="IPR045886">
    <property type="entry name" value="ThiF/MoeB/HesA"/>
</dbReference>
<proteinExistence type="predicted"/>
<dbReference type="InterPro" id="IPR035985">
    <property type="entry name" value="Ubiquitin-activating_enz"/>
</dbReference>
<dbReference type="GO" id="GO:0004792">
    <property type="term" value="F:thiosulfate-cyanide sulfurtransferase activity"/>
    <property type="evidence" value="ECO:0007669"/>
    <property type="project" value="TreeGrafter"/>
</dbReference>
<dbReference type="GO" id="GO:0032446">
    <property type="term" value="P:protein modification by small protein conjugation"/>
    <property type="evidence" value="ECO:0007669"/>
    <property type="project" value="TreeGrafter"/>
</dbReference>
<dbReference type="GO" id="GO:0005737">
    <property type="term" value="C:cytoplasm"/>
    <property type="evidence" value="ECO:0007669"/>
    <property type="project" value="TreeGrafter"/>
</dbReference>
<dbReference type="Pfam" id="PF00899">
    <property type="entry name" value="ThiF"/>
    <property type="match status" value="1"/>
</dbReference>
<gene>
    <name evidence="3" type="ORF">CAC02_02345</name>
</gene>
<dbReference type="SUPFAM" id="SSF69572">
    <property type="entry name" value="Activating enzymes of the ubiquitin-like proteins"/>
    <property type="match status" value="1"/>
</dbReference>
<protein>
    <recommendedName>
        <fullName evidence="2">THIF-type NAD/FAD binding fold domain-containing protein</fullName>
    </recommendedName>
</protein>
<dbReference type="PANTHER" id="PTHR10953:SF102">
    <property type="entry name" value="ADENYLYLTRANSFERASE AND SULFURTRANSFERASE MOCS3"/>
    <property type="match status" value="1"/>
</dbReference>
<evidence type="ECO:0000256" key="1">
    <source>
        <dbReference type="SAM" id="Phobius"/>
    </source>
</evidence>
<evidence type="ECO:0000313" key="4">
    <source>
        <dbReference type="Proteomes" id="UP000253215"/>
    </source>
</evidence>